<keyword evidence="2" id="KW-0812">Transmembrane</keyword>
<organism evidence="3 4">
    <name type="scientific">Micromonospora sonneratiae</name>
    <dbReference type="NCBI Taxonomy" id="1184706"/>
    <lineage>
        <taxon>Bacteria</taxon>
        <taxon>Bacillati</taxon>
        <taxon>Actinomycetota</taxon>
        <taxon>Actinomycetes</taxon>
        <taxon>Micromonosporales</taxon>
        <taxon>Micromonosporaceae</taxon>
        <taxon>Micromonospora</taxon>
    </lineage>
</organism>
<comment type="caution">
    <text evidence="3">The sequence shown here is derived from an EMBL/GenBank/DDBJ whole genome shotgun (WGS) entry which is preliminary data.</text>
</comment>
<feature type="transmembrane region" description="Helical" evidence="2">
    <location>
        <begin position="41"/>
        <end position="59"/>
    </location>
</feature>
<accession>A0ABW3YJT4</accession>
<dbReference type="Proteomes" id="UP001597260">
    <property type="component" value="Unassembled WGS sequence"/>
</dbReference>
<evidence type="ECO:0000313" key="4">
    <source>
        <dbReference type="Proteomes" id="UP001597260"/>
    </source>
</evidence>
<name>A0ABW3YJT4_9ACTN</name>
<feature type="region of interest" description="Disordered" evidence="1">
    <location>
        <begin position="77"/>
        <end position="106"/>
    </location>
</feature>
<keyword evidence="2" id="KW-0472">Membrane</keyword>
<keyword evidence="4" id="KW-1185">Reference proteome</keyword>
<sequence length="350" mass="37603">MNDLEQLLQRTLVRHAEEAPPSGQLLYRLQARAHRRQRRQLTALACGLTVVLGMVVVGVQRWPGGQTPAAVGYQQADTPVLPTPTATSIEPSPSPSPSAEVPSPITLALRPGPPTVDAFPLEPTRGLPGLHQTVLLSAGVPMLSYGGPTDDARWVTVSVGAAEPKVSVSAAQTFQVRGRTVRYVPRQSSGDDEWLLWWPERAGQWVTVRGAEAISVNHLLAYVAGVTRGSAPVVQPFTFRHVPANLTVDNVVPSMVTFRPVDVPPGAGTEFKLTVLLDERLAATPGRTVQVGQLRGVLRRERDYTILSVQQPDQRAVTIQVPPNITVTEPDLLRFAAGIRTTPAAVAGKG</sequence>
<feature type="compositionally biased region" description="Low complexity" evidence="1">
    <location>
        <begin position="83"/>
        <end position="105"/>
    </location>
</feature>
<reference evidence="4" key="1">
    <citation type="journal article" date="2019" name="Int. J. Syst. Evol. Microbiol.">
        <title>The Global Catalogue of Microorganisms (GCM) 10K type strain sequencing project: providing services to taxonomists for standard genome sequencing and annotation.</title>
        <authorList>
            <consortium name="The Broad Institute Genomics Platform"/>
            <consortium name="The Broad Institute Genome Sequencing Center for Infectious Disease"/>
            <person name="Wu L."/>
            <person name="Ma J."/>
        </authorList>
    </citation>
    <scope>NUCLEOTIDE SEQUENCE [LARGE SCALE GENOMIC DNA]</scope>
    <source>
        <strain evidence="4">JCM 31037</strain>
    </source>
</reference>
<keyword evidence="2" id="KW-1133">Transmembrane helix</keyword>
<evidence type="ECO:0000313" key="3">
    <source>
        <dbReference type="EMBL" id="MFD1324777.1"/>
    </source>
</evidence>
<dbReference type="EMBL" id="JBHTMP010000058">
    <property type="protein sequence ID" value="MFD1324777.1"/>
    <property type="molecule type" value="Genomic_DNA"/>
</dbReference>
<protein>
    <submittedName>
        <fullName evidence="3">Uncharacterized protein</fullName>
    </submittedName>
</protein>
<proteinExistence type="predicted"/>
<dbReference type="RefSeq" id="WP_377575975.1">
    <property type="nucleotide sequence ID" value="NZ_JBHTMP010000058.1"/>
</dbReference>
<evidence type="ECO:0000256" key="1">
    <source>
        <dbReference type="SAM" id="MobiDB-lite"/>
    </source>
</evidence>
<gene>
    <name evidence="3" type="ORF">ACFQ4H_27200</name>
</gene>
<evidence type="ECO:0000256" key="2">
    <source>
        <dbReference type="SAM" id="Phobius"/>
    </source>
</evidence>